<evidence type="ECO:0000256" key="2">
    <source>
        <dbReference type="ARBA" id="ARBA00022777"/>
    </source>
</evidence>
<dbReference type="SMART" id="SM01012">
    <property type="entry name" value="ANTAR"/>
    <property type="match status" value="1"/>
</dbReference>
<accession>A0A367YSL8</accession>
<dbReference type="InterPro" id="IPR011006">
    <property type="entry name" value="CheY-like_superfamily"/>
</dbReference>
<dbReference type="Pfam" id="PF03861">
    <property type="entry name" value="ANTAR"/>
    <property type="match status" value="1"/>
</dbReference>
<evidence type="ECO:0000256" key="3">
    <source>
        <dbReference type="ARBA" id="ARBA00023015"/>
    </source>
</evidence>
<name>A0A367YSL8_9ACTN</name>
<dbReference type="InterPro" id="IPR012074">
    <property type="entry name" value="GAF_ANTAR"/>
</dbReference>
<evidence type="ECO:0000313" key="7">
    <source>
        <dbReference type="Proteomes" id="UP000252770"/>
    </source>
</evidence>
<dbReference type="Proteomes" id="UP000252770">
    <property type="component" value="Unassembled WGS sequence"/>
</dbReference>
<dbReference type="Pfam" id="PF13185">
    <property type="entry name" value="GAF_2"/>
    <property type="match status" value="1"/>
</dbReference>
<dbReference type="InterPro" id="IPR005561">
    <property type="entry name" value="ANTAR"/>
</dbReference>
<keyword evidence="1" id="KW-0808">Transferase</keyword>
<proteinExistence type="predicted"/>
<dbReference type="EMBL" id="QOUI01000009">
    <property type="protein sequence ID" value="RCK68790.1"/>
    <property type="molecule type" value="Genomic_DNA"/>
</dbReference>
<dbReference type="Gene3D" id="3.30.450.40">
    <property type="match status" value="1"/>
</dbReference>
<dbReference type="InterPro" id="IPR036388">
    <property type="entry name" value="WH-like_DNA-bd_sf"/>
</dbReference>
<dbReference type="InterPro" id="IPR003018">
    <property type="entry name" value="GAF"/>
</dbReference>
<sequence length="234" mass="25311">MPVNRLHASLGQVIFVDRPLGDVLTEIVGIAREAMPDTDAASITLIRSENAFTAAHVGQLALEADELQYQRGYGPCLDAARGGQSFLIEDMAEEQRWPDYCRHAAAQGVGASLSIPLPFQGITIGVVNTYARRPRAYGDLDLALGQEVAAWVAVAVGNAEGTAQTLQELEDMRTAMLSRATIEQAKGILMERYKISADQAFNLLTRTSQETNTKLRSVADELVHTGILKADPTS</sequence>
<evidence type="ECO:0000256" key="4">
    <source>
        <dbReference type="ARBA" id="ARBA00023163"/>
    </source>
</evidence>
<protein>
    <submittedName>
        <fullName evidence="6">ANTAR domain-containing protein</fullName>
    </submittedName>
</protein>
<dbReference type="PROSITE" id="PS50921">
    <property type="entry name" value="ANTAR"/>
    <property type="match status" value="1"/>
</dbReference>
<dbReference type="SUPFAM" id="SSF55781">
    <property type="entry name" value="GAF domain-like"/>
    <property type="match status" value="1"/>
</dbReference>
<keyword evidence="3" id="KW-0805">Transcription regulation</keyword>
<dbReference type="Gene3D" id="1.10.10.10">
    <property type="entry name" value="Winged helix-like DNA-binding domain superfamily/Winged helix DNA-binding domain"/>
    <property type="match status" value="1"/>
</dbReference>
<dbReference type="GO" id="GO:0016301">
    <property type="term" value="F:kinase activity"/>
    <property type="evidence" value="ECO:0007669"/>
    <property type="project" value="UniProtKB-KW"/>
</dbReference>
<dbReference type="PIRSF" id="PIRSF036625">
    <property type="entry name" value="GAF_ANTAR"/>
    <property type="match status" value="1"/>
</dbReference>
<organism evidence="6 7">
    <name type="scientific">Desertihabitans brevis</name>
    <dbReference type="NCBI Taxonomy" id="2268447"/>
    <lineage>
        <taxon>Bacteria</taxon>
        <taxon>Bacillati</taxon>
        <taxon>Actinomycetota</taxon>
        <taxon>Actinomycetes</taxon>
        <taxon>Propionibacteriales</taxon>
        <taxon>Propionibacteriaceae</taxon>
        <taxon>Desertihabitans</taxon>
    </lineage>
</organism>
<dbReference type="SUPFAM" id="SSF52172">
    <property type="entry name" value="CheY-like"/>
    <property type="match status" value="1"/>
</dbReference>
<keyword evidence="7" id="KW-1185">Reference proteome</keyword>
<keyword evidence="2" id="KW-0418">Kinase</keyword>
<gene>
    <name evidence="6" type="ORF">DT076_14525</name>
</gene>
<dbReference type="AlphaFoldDB" id="A0A367YSL8"/>
<dbReference type="SMART" id="SM00065">
    <property type="entry name" value="GAF"/>
    <property type="match status" value="1"/>
</dbReference>
<reference evidence="6 7" key="1">
    <citation type="submission" date="2018-07" db="EMBL/GenBank/DDBJ databases">
        <title>Desertimonas flava gen. nov. sp. nov.</title>
        <authorList>
            <person name="Liu S."/>
        </authorList>
    </citation>
    <scope>NUCLEOTIDE SEQUENCE [LARGE SCALE GENOMIC DNA]</scope>
    <source>
        <strain evidence="6 7">16Sb5-5</strain>
    </source>
</reference>
<dbReference type="InterPro" id="IPR029016">
    <property type="entry name" value="GAF-like_dom_sf"/>
</dbReference>
<evidence type="ECO:0000259" key="5">
    <source>
        <dbReference type="PROSITE" id="PS50921"/>
    </source>
</evidence>
<evidence type="ECO:0000313" key="6">
    <source>
        <dbReference type="EMBL" id="RCK68790.1"/>
    </source>
</evidence>
<evidence type="ECO:0000256" key="1">
    <source>
        <dbReference type="ARBA" id="ARBA00022679"/>
    </source>
</evidence>
<keyword evidence="4" id="KW-0804">Transcription</keyword>
<comment type="caution">
    <text evidence="6">The sequence shown here is derived from an EMBL/GenBank/DDBJ whole genome shotgun (WGS) entry which is preliminary data.</text>
</comment>
<dbReference type="RefSeq" id="WP_114127414.1">
    <property type="nucleotide sequence ID" value="NZ_QOUI01000009.1"/>
</dbReference>
<feature type="domain" description="ANTAR" evidence="5">
    <location>
        <begin position="162"/>
        <end position="223"/>
    </location>
</feature>
<dbReference type="GO" id="GO:0003723">
    <property type="term" value="F:RNA binding"/>
    <property type="evidence" value="ECO:0007669"/>
    <property type="project" value="InterPro"/>
</dbReference>